<feature type="transmembrane region" description="Helical" evidence="6">
    <location>
        <begin position="24"/>
        <end position="46"/>
    </location>
</feature>
<dbReference type="Pfam" id="PF01697">
    <property type="entry name" value="Glyco_transf_92"/>
    <property type="match status" value="1"/>
</dbReference>
<dbReference type="InterPro" id="IPR044224">
    <property type="entry name" value="KOBITO1-like"/>
</dbReference>
<evidence type="ECO:0000256" key="2">
    <source>
        <dbReference type="ARBA" id="ARBA00007647"/>
    </source>
</evidence>
<reference evidence="7" key="1">
    <citation type="journal article" date="2002" name="Nature">
        <title>The genome sequence and structure of rice chromosome 1.</title>
        <authorList>
            <person name="Sasaki T."/>
            <person name="Matsumoto T."/>
            <person name="Yamamoto K."/>
            <person name="Sakata K."/>
            <person name="Baba T."/>
            <person name="Katayose Y."/>
            <person name="Wu J."/>
            <person name="Niimura Y."/>
            <person name="Cheng Z."/>
            <person name="Nagamura Y."/>
            <person name="Antonio B.A."/>
            <person name="Kanamori H."/>
            <person name="Hosokawa S."/>
            <person name="Masukawa M."/>
            <person name="Arikawa K."/>
            <person name="Chiden Y."/>
            <person name="Hayashi M."/>
            <person name="Okamoto M."/>
            <person name="Ando T."/>
            <person name="Aoki H."/>
            <person name="Arita K."/>
            <person name="Hamada M."/>
            <person name="Harada C."/>
            <person name="Hijishita S."/>
            <person name="Honda M."/>
            <person name="Ichikawa Y."/>
            <person name="Idonuma A."/>
            <person name="Iijima M."/>
            <person name="Ikeda M."/>
            <person name="Ikeno M."/>
            <person name="Itoh S."/>
            <person name="Itoh T."/>
            <person name="Itoh Y."/>
            <person name="Itoh Y."/>
            <person name="Iwabuchi A."/>
            <person name="Kamiya K."/>
            <person name="Karasawa W."/>
            <person name="Katagiri S."/>
            <person name="Kikuta A."/>
            <person name="Kobayashi N."/>
            <person name="Kono I."/>
            <person name="Machita K."/>
            <person name="Maehara T."/>
            <person name="Mizuno H."/>
            <person name="Mizubayashi T."/>
            <person name="Mukai Y."/>
            <person name="Nagasaki H."/>
            <person name="Nakashima M."/>
            <person name="Nakama Y."/>
            <person name="Nakamichi Y."/>
            <person name="Nakamura M."/>
            <person name="Namiki N."/>
            <person name="Negishi M."/>
            <person name="Ohta I."/>
            <person name="Ono N."/>
            <person name="Saji S."/>
            <person name="Sakai K."/>
            <person name="Shibata M."/>
            <person name="Shimokawa T."/>
            <person name="Shomura A."/>
            <person name="Song J."/>
            <person name="Takazaki Y."/>
            <person name="Terasawa K."/>
            <person name="Tsuji K."/>
            <person name="Waki K."/>
            <person name="Yamagata H."/>
            <person name="Yamane H."/>
            <person name="Yoshiki S."/>
            <person name="Yoshihara R."/>
            <person name="Yukawa K."/>
            <person name="Zhong H."/>
            <person name="Iwama H."/>
            <person name="Endo T."/>
            <person name="Ito H."/>
            <person name="Hahn J.H."/>
            <person name="Kim H.I."/>
            <person name="Eun M.Y."/>
            <person name="Yano M."/>
            <person name="Jiang J."/>
            <person name="Gojobori T."/>
        </authorList>
    </citation>
    <scope>NUCLEOTIDE SEQUENCE [LARGE SCALE GENOMIC DNA]</scope>
</reference>
<evidence type="ECO:0000313" key="7">
    <source>
        <dbReference type="EMBL" id="BAA96586.1"/>
    </source>
</evidence>
<keyword evidence="3 6" id="KW-0328">Glycosyltransferase</keyword>
<keyword evidence="4 6" id="KW-0808">Transferase</keyword>
<protein>
    <recommendedName>
        <fullName evidence="6">Glycosyltransferase family 92 protein</fullName>
        <ecNumber evidence="6">2.4.1.-</ecNumber>
    </recommendedName>
</protein>
<dbReference type="PANTHER" id="PTHR46701:SF11">
    <property type="entry name" value="GLYCOSYLTRANSFERASE FAMILY 92 PROTEIN"/>
    <property type="match status" value="1"/>
</dbReference>
<organism evidence="7">
    <name type="scientific">Oryza sativa subsp. japonica</name>
    <name type="common">Rice</name>
    <dbReference type="NCBI Taxonomy" id="39947"/>
    <lineage>
        <taxon>Eukaryota</taxon>
        <taxon>Viridiplantae</taxon>
        <taxon>Streptophyta</taxon>
        <taxon>Embryophyta</taxon>
        <taxon>Tracheophyta</taxon>
        <taxon>Spermatophyta</taxon>
        <taxon>Magnoliopsida</taxon>
        <taxon>Liliopsida</taxon>
        <taxon>Poales</taxon>
        <taxon>Poaceae</taxon>
        <taxon>BOP clade</taxon>
        <taxon>Oryzoideae</taxon>
        <taxon>Oryzeae</taxon>
        <taxon>Oryzinae</taxon>
        <taxon>Oryza</taxon>
        <taxon>Oryza sativa</taxon>
    </lineage>
</organism>
<comment type="subcellular location">
    <subcellularLocation>
        <location evidence="1">Membrane</location>
    </subcellularLocation>
</comment>
<sequence length="556" mass="61225">MAGYRGGGSASGGGGGGASSASAFATRVLLLLTLLPMALAAFAFALQWRGGMRDPAGAAWPAETQRFPGMENSPLGSSSSSSGGGGGGGSYFAVTSSQSSSAAADCAEILGRSAASSSHGGISLYRGWGFDSDAGLTPKICITGSTSAGLHQILPWLYYHKVIGVSHFFLFVEGEAAKPAVTSVLESIRGVKIIYRTKELKEKQDRSRIWNETWLAGFFYKPCNYELFVKQSLNMEMAIIMARDAGMDWIIHLDTDELIHPAGAREYSLRRLLLDVPDNVDMVIFPNYESSIERDDIKDPFTEVSMFKKNYDHLPKDTYFGLYKEATRGNPNYFLTYGNGKSAARVQEHLRPNGAHRWHNYMKTPNEIKLEEAAILHYTYTKFSDLTSRRDRCGCKPTKEDVKRCFILEFDRLVPGTCFMERQRYQFEAFEEGCVDTHICPNGKSQSRTSIRSTFISTMKAATHLLNDSSLQAIIRGLKESGVFTTAVTSAKAHAKFKSSNTDLKNKESIHPNITQGDHLQATVRKILEMVDAQEEAMPPMSPPGFLHQTVETALS</sequence>
<keyword evidence="6" id="KW-0812">Transmembrane</keyword>
<dbReference type="GO" id="GO:0016020">
    <property type="term" value="C:membrane"/>
    <property type="evidence" value="ECO:0007669"/>
    <property type="project" value="UniProtKB-SubCell"/>
</dbReference>
<comment type="similarity">
    <text evidence="2 6">Belongs to the glycosyltransferase 92 family.</text>
</comment>
<accession>Q9LGY7</accession>
<proteinExistence type="inferred from homology"/>
<dbReference type="InterPro" id="IPR008166">
    <property type="entry name" value="Glyco_transf_92"/>
</dbReference>
<dbReference type="AlphaFoldDB" id="Q9LGY7"/>
<evidence type="ECO:0000256" key="6">
    <source>
        <dbReference type="RuleBase" id="RU366017"/>
    </source>
</evidence>
<evidence type="ECO:0000256" key="4">
    <source>
        <dbReference type="ARBA" id="ARBA00022679"/>
    </source>
</evidence>
<dbReference type="GO" id="GO:0030244">
    <property type="term" value="P:cellulose biosynthetic process"/>
    <property type="evidence" value="ECO:0007669"/>
    <property type="project" value="InterPro"/>
</dbReference>
<dbReference type="GO" id="GO:0016757">
    <property type="term" value="F:glycosyltransferase activity"/>
    <property type="evidence" value="ECO:0007669"/>
    <property type="project" value="UniProtKB-UniRule"/>
</dbReference>
<gene>
    <name evidence="7" type="primary">P0702F03.4</name>
</gene>
<name>Q9LGY7_ORYSJ</name>
<evidence type="ECO:0000256" key="3">
    <source>
        <dbReference type="ARBA" id="ARBA00022676"/>
    </source>
</evidence>
<keyword evidence="6" id="KW-1133">Transmembrane helix</keyword>
<dbReference type="PANTHER" id="PTHR46701">
    <property type="entry name" value="GLYCOSYLTRANSFERASE-LIKE KOBITO 1"/>
    <property type="match status" value="1"/>
</dbReference>
<dbReference type="EMBL" id="AP002481">
    <property type="protein sequence ID" value="BAA96586.1"/>
    <property type="molecule type" value="Genomic_DNA"/>
</dbReference>
<keyword evidence="5 6" id="KW-0472">Membrane</keyword>
<dbReference type="Proteomes" id="UP000817658">
    <property type="component" value="Chromosome 1"/>
</dbReference>
<evidence type="ECO:0000256" key="1">
    <source>
        <dbReference type="ARBA" id="ARBA00004370"/>
    </source>
</evidence>
<evidence type="ECO:0000256" key="5">
    <source>
        <dbReference type="ARBA" id="ARBA00023136"/>
    </source>
</evidence>
<dbReference type="EC" id="2.4.1.-" evidence="6"/>
<dbReference type="GO" id="GO:0009737">
    <property type="term" value="P:response to abscisic acid"/>
    <property type="evidence" value="ECO:0007669"/>
    <property type="project" value="InterPro"/>
</dbReference>